<feature type="compositionally biased region" description="Acidic residues" evidence="1">
    <location>
        <begin position="162"/>
        <end position="174"/>
    </location>
</feature>
<evidence type="ECO:0000313" key="2">
    <source>
        <dbReference type="EMBL" id="MBE9146627.1"/>
    </source>
</evidence>
<organism evidence="2 3">
    <name type="scientific">Planktothrix mougeotii LEGE 06226</name>
    <dbReference type="NCBI Taxonomy" id="1828728"/>
    <lineage>
        <taxon>Bacteria</taxon>
        <taxon>Bacillati</taxon>
        <taxon>Cyanobacteriota</taxon>
        <taxon>Cyanophyceae</taxon>
        <taxon>Oscillatoriophycideae</taxon>
        <taxon>Oscillatoriales</taxon>
        <taxon>Microcoleaceae</taxon>
        <taxon>Planktothrix</taxon>
    </lineage>
</organism>
<keyword evidence="3" id="KW-1185">Reference proteome</keyword>
<evidence type="ECO:0000256" key="1">
    <source>
        <dbReference type="SAM" id="MobiDB-lite"/>
    </source>
</evidence>
<gene>
    <name evidence="2" type="ORF">IQ236_25870</name>
</gene>
<reference evidence="2 3" key="1">
    <citation type="submission" date="2020-10" db="EMBL/GenBank/DDBJ databases">
        <authorList>
            <person name="Castelo-Branco R."/>
            <person name="Eusebio N."/>
            <person name="Adriana R."/>
            <person name="Vieira A."/>
            <person name="Brugerolle De Fraissinette N."/>
            <person name="Rezende De Castro R."/>
            <person name="Schneider M.P."/>
            <person name="Vasconcelos V."/>
            <person name="Leao P.N."/>
        </authorList>
    </citation>
    <scope>NUCLEOTIDE SEQUENCE [LARGE SCALE GENOMIC DNA]</scope>
    <source>
        <strain evidence="2 3">LEGE 06226</strain>
    </source>
</reference>
<evidence type="ECO:0000313" key="3">
    <source>
        <dbReference type="Proteomes" id="UP000640725"/>
    </source>
</evidence>
<accession>A0ABR9UJI6</accession>
<protein>
    <submittedName>
        <fullName evidence="2">Uncharacterized protein</fullName>
    </submittedName>
</protein>
<proteinExistence type="predicted"/>
<feature type="region of interest" description="Disordered" evidence="1">
    <location>
        <begin position="147"/>
        <end position="177"/>
    </location>
</feature>
<comment type="caution">
    <text evidence="2">The sequence shown here is derived from an EMBL/GenBank/DDBJ whole genome shotgun (WGS) entry which is preliminary data.</text>
</comment>
<feature type="non-terminal residue" evidence="2">
    <location>
        <position position="213"/>
    </location>
</feature>
<feature type="region of interest" description="Disordered" evidence="1">
    <location>
        <begin position="112"/>
        <end position="133"/>
    </location>
</feature>
<dbReference type="EMBL" id="JADEWU010000112">
    <property type="protein sequence ID" value="MBE9146627.1"/>
    <property type="molecule type" value="Genomic_DNA"/>
</dbReference>
<sequence length="213" mass="23725">MLKVNKTVSTVEGLALTQWAEQAIGLADVQVQIRLRGNHLHILCESVVSPDEKIVTSHLSQTLTHTKLTALLPPNQPIYKIFLSGRSIGAKRPDWTVKLEYTELQFQASGNLSESVPVEEHPQPVPEPGHNPLEKITRFFRRPKLEETLPPSTIHPFPQPEPEPEPEPIPEPDLEIQPCEQYPTEPETLPFSLLADDGLAFSAISGELEVGEE</sequence>
<name>A0ABR9UJI6_9CYAN</name>
<dbReference type="Proteomes" id="UP000640725">
    <property type="component" value="Unassembled WGS sequence"/>
</dbReference>